<dbReference type="RefSeq" id="WP_344670020.1">
    <property type="nucleotide sequence ID" value="NZ_BAAAQN010000054.1"/>
</dbReference>
<gene>
    <name evidence="10" type="ORF">GCM10009839_70320</name>
</gene>
<dbReference type="PROSITE" id="PS50928">
    <property type="entry name" value="ABC_TM1"/>
    <property type="match status" value="1"/>
</dbReference>
<keyword evidence="3" id="KW-1003">Cell membrane</keyword>
<evidence type="ECO:0000256" key="2">
    <source>
        <dbReference type="ARBA" id="ARBA00022448"/>
    </source>
</evidence>
<evidence type="ECO:0000313" key="11">
    <source>
        <dbReference type="Proteomes" id="UP001500751"/>
    </source>
</evidence>
<dbReference type="Gene3D" id="1.10.3720.10">
    <property type="entry name" value="MetI-like"/>
    <property type="match status" value="1"/>
</dbReference>
<dbReference type="InterPro" id="IPR035906">
    <property type="entry name" value="MetI-like_sf"/>
</dbReference>
<keyword evidence="6 7" id="KW-0472">Membrane</keyword>
<evidence type="ECO:0000259" key="9">
    <source>
        <dbReference type="PROSITE" id="PS50928"/>
    </source>
</evidence>
<keyword evidence="5 7" id="KW-1133">Transmembrane helix</keyword>
<keyword evidence="4 7" id="KW-0812">Transmembrane</keyword>
<feature type="transmembrane region" description="Helical" evidence="7">
    <location>
        <begin position="102"/>
        <end position="123"/>
    </location>
</feature>
<evidence type="ECO:0000313" key="10">
    <source>
        <dbReference type="EMBL" id="GAA2052696.1"/>
    </source>
</evidence>
<feature type="transmembrane region" description="Helical" evidence="7">
    <location>
        <begin position="210"/>
        <end position="232"/>
    </location>
</feature>
<feature type="transmembrane region" description="Helical" evidence="7">
    <location>
        <begin position="274"/>
        <end position="295"/>
    </location>
</feature>
<accession>A0ABN2VBU5</accession>
<evidence type="ECO:0000256" key="1">
    <source>
        <dbReference type="ARBA" id="ARBA00004651"/>
    </source>
</evidence>
<name>A0ABN2VBU5_9ACTN</name>
<comment type="similarity">
    <text evidence="7">Belongs to the binding-protein-dependent transport system permease family.</text>
</comment>
<comment type="subcellular location">
    <subcellularLocation>
        <location evidence="1 7">Cell membrane</location>
        <topology evidence="1 7">Multi-pass membrane protein</topology>
    </subcellularLocation>
</comment>
<dbReference type="SUPFAM" id="SSF161098">
    <property type="entry name" value="MetI-like"/>
    <property type="match status" value="1"/>
</dbReference>
<organism evidence="10 11">
    <name type="scientific">Catenulispora yoronensis</name>
    <dbReference type="NCBI Taxonomy" id="450799"/>
    <lineage>
        <taxon>Bacteria</taxon>
        <taxon>Bacillati</taxon>
        <taxon>Actinomycetota</taxon>
        <taxon>Actinomycetes</taxon>
        <taxon>Catenulisporales</taxon>
        <taxon>Catenulisporaceae</taxon>
        <taxon>Catenulispora</taxon>
    </lineage>
</organism>
<feature type="transmembrane region" description="Helical" evidence="7">
    <location>
        <begin position="167"/>
        <end position="189"/>
    </location>
</feature>
<keyword evidence="2 7" id="KW-0813">Transport</keyword>
<evidence type="ECO:0000256" key="7">
    <source>
        <dbReference type="RuleBase" id="RU363032"/>
    </source>
</evidence>
<dbReference type="EMBL" id="BAAAQN010000054">
    <property type="protein sequence ID" value="GAA2052696.1"/>
    <property type="molecule type" value="Genomic_DNA"/>
</dbReference>
<comment type="caution">
    <text evidence="10">The sequence shown here is derived from an EMBL/GenBank/DDBJ whole genome shotgun (WGS) entry which is preliminary data.</text>
</comment>
<dbReference type="InterPro" id="IPR000515">
    <property type="entry name" value="MetI-like"/>
</dbReference>
<feature type="region of interest" description="Disordered" evidence="8">
    <location>
        <begin position="1"/>
        <end position="27"/>
    </location>
</feature>
<evidence type="ECO:0000256" key="4">
    <source>
        <dbReference type="ARBA" id="ARBA00022692"/>
    </source>
</evidence>
<dbReference type="PANTHER" id="PTHR43744:SF12">
    <property type="entry name" value="ABC TRANSPORTER PERMEASE PROTEIN MG189-RELATED"/>
    <property type="match status" value="1"/>
</dbReference>
<keyword evidence="11" id="KW-1185">Reference proteome</keyword>
<dbReference type="Pfam" id="PF00528">
    <property type="entry name" value="BPD_transp_1"/>
    <property type="match status" value="1"/>
</dbReference>
<evidence type="ECO:0000256" key="3">
    <source>
        <dbReference type="ARBA" id="ARBA00022475"/>
    </source>
</evidence>
<feature type="transmembrane region" description="Helical" evidence="7">
    <location>
        <begin position="135"/>
        <end position="155"/>
    </location>
</feature>
<evidence type="ECO:0000256" key="6">
    <source>
        <dbReference type="ARBA" id="ARBA00023136"/>
    </source>
</evidence>
<dbReference type="CDD" id="cd06261">
    <property type="entry name" value="TM_PBP2"/>
    <property type="match status" value="1"/>
</dbReference>
<protein>
    <submittedName>
        <fullName evidence="10">Carbohydrate ABC transporter permease</fullName>
    </submittedName>
</protein>
<proteinExistence type="inferred from homology"/>
<feature type="transmembrane region" description="Helical" evidence="7">
    <location>
        <begin position="35"/>
        <end position="61"/>
    </location>
</feature>
<evidence type="ECO:0000256" key="8">
    <source>
        <dbReference type="SAM" id="MobiDB-lite"/>
    </source>
</evidence>
<dbReference type="Proteomes" id="UP001500751">
    <property type="component" value="Unassembled WGS sequence"/>
</dbReference>
<feature type="compositionally biased region" description="Polar residues" evidence="8">
    <location>
        <begin position="1"/>
        <end position="10"/>
    </location>
</feature>
<feature type="domain" description="ABC transmembrane type-1" evidence="9">
    <location>
        <begin position="98"/>
        <end position="295"/>
    </location>
</feature>
<evidence type="ECO:0000256" key="5">
    <source>
        <dbReference type="ARBA" id="ARBA00022989"/>
    </source>
</evidence>
<reference evidence="11" key="1">
    <citation type="journal article" date="2019" name="Int. J. Syst. Evol. Microbiol.">
        <title>The Global Catalogue of Microorganisms (GCM) 10K type strain sequencing project: providing services to taxonomists for standard genome sequencing and annotation.</title>
        <authorList>
            <consortium name="The Broad Institute Genomics Platform"/>
            <consortium name="The Broad Institute Genome Sequencing Center for Infectious Disease"/>
            <person name="Wu L."/>
            <person name="Ma J."/>
        </authorList>
    </citation>
    <scope>NUCLEOTIDE SEQUENCE [LARGE SCALE GENOMIC DNA]</scope>
    <source>
        <strain evidence="11">JCM 16014</strain>
    </source>
</reference>
<dbReference type="PANTHER" id="PTHR43744">
    <property type="entry name" value="ABC TRANSPORTER PERMEASE PROTEIN MG189-RELATED-RELATED"/>
    <property type="match status" value="1"/>
</dbReference>
<sequence length="309" mass="34162">MAADMTQTSPEAEAAPGRSRPAGGDRSRRFAESGATLNVFGTGFLILWGLLVLVPVLWVVLGAFKDTGELNGSAWSWPHEWSIDSFRRAWSTGISTYLKDTVIVMVFSVSLTMLFGGMAAYVLSRFQFRGNRFIYYLFVSGVMLPVYLALVPLFFQVSKLHMLNTYQGLVLVYVAFSMPFTVFFLHAFFRTLPSAVYEAALIDGASHTRAFFQVMLPMAKPGLISVGIFNILGQWNQYLLPVVLMQSQHGEDAHQMLSQGLVTLMVNQGYSGDYPALFAGMTIAMIPVLVVYLSFQRQVQAGLTAGTLK</sequence>